<evidence type="ECO:0000313" key="7">
    <source>
        <dbReference type="EMBL" id="MBB3149775.1"/>
    </source>
</evidence>
<gene>
    <name evidence="7" type="ORF">FHS21_006229</name>
</gene>
<evidence type="ECO:0008006" key="9">
    <source>
        <dbReference type="Google" id="ProtNLM"/>
    </source>
</evidence>
<evidence type="ECO:0000256" key="4">
    <source>
        <dbReference type="ARBA" id="ARBA00022840"/>
    </source>
</evidence>
<dbReference type="SMART" id="SM00487">
    <property type="entry name" value="DEXDc"/>
    <property type="match status" value="1"/>
</dbReference>
<keyword evidence="3" id="KW-0347">Helicase</keyword>
<keyword evidence="4" id="KW-0067">ATP-binding</keyword>
<dbReference type="GO" id="GO:0005524">
    <property type="term" value="F:ATP binding"/>
    <property type="evidence" value="ECO:0007669"/>
    <property type="project" value="UniProtKB-KW"/>
</dbReference>
<dbReference type="Pfam" id="PF00270">
    <property type="entry name" value="DEAD"/>
    <property type="match status" value="1"/>
</dbReference>
<reference evidence="7 8" key="1">
    <citation type="submission" date="2020-08" db="EMBL/GenBank/DDBJ databases">
        <title>Genomic Encyclopedia of Type Strains, Phase III (KMG-III): the genomes of soil and plant-associated and newly described type strains.</title>
        <authorList>
            <person name="Whitman W."/>
        </authorList>
    </citation>
    <scope>NUCLEOTIDE SEQUENCE [LARGE SCALE GENOMIC DNA]</scope>
    <source>
        <strain evidence="7 8">CECT 7015</strain>
    </source>
</reference>
<dbReference type="InterPro" id="IPR014001">
    <property type="entry name" value="Helicase_ATP-bd"/>
</dbReference>
<evidence type="ECO:0000259" key="6">
    <source>
        <dbReference type="PROSITE" id="PS51194"/>
    </source>
</evidence>
<dbReference type="PROSITE" id="PS51194">
    <property type="entry name" value="HELICASE_CTER"/>
    <property type="match status" value="1"/>
</dbReference>
<dbReference type="GO" id="GO:0003676">
    <property type="term" value="F:nucleic acid binding"/>
    <property type="evidence" value="ECO:0007669"/>
    <property type="project" value="InterPro"/>
</dbReference>
<dbReference type="InterPro" id="IPR027417">
    <property type="entry name" value="P-loop_NTPase"/>
</dbReference>
<dbReference type="GO" id="GO:0004386">
    <property type="term" value="F:helicase activity"/>
    <property type="evidence" value="ECO:0007669"/>
    <property type="project" value="UniProtKB-KW"/>
</dbReference>
<dbReference type="PROSITE" id="PS51192">
    <property type="entry name" value="HELICASE_ATP_BIND_1"/>
    <property type="match status" value="1"/>
</dbReference>
<sequence length="699" mass="80525">MAVFDVCREINELINEGEHVAARNKLILLLGHLSRESTPYPEVLNYLIREAGLYPYMQSENSSWQEKFVTEAFKVDIGRSRATLHREQSYVLSRLLDGGDIAISAPTSFGKSFIIDAFIAAQKPKNVVIIVPTIALMDETRRRIFKKFSDKYNIITASDMQLGENNIFIFPQERVFSYLNRIELIDLLIVDEFYKASAKHDKDRSPTLLKAILKLSKKSKQRYFLAPNIKNMEESVFTRGMEFIELLDFNTVYLEKVDLYKEIGKDELRKSEELLKILRSRDGKSLIYAGSYPQIDKVANLIVASMPILDKPLLNHFSKWLAENYDPNWQLTNLVRRGVGIHNGRMHRSLSQIQVRIFEANKGFDSIISTSSIIEGVNTSAENVIIWRNRLGNTKLKDFTYKNIIGRGGRMFKHFVGKIYLLEPPPADEDTQLEIEFPDSILGDLDEVQHKDNLTDDQVAKIIEYKYEMSGILGEEAFARLSRGNLLQNSNSDFILGLAQDMKSRPEEWRGFAYLNSDNPNHWDRMLYKIINLSPAGWDIQFSKLVLFIKVLSDNWRKEIPDLLEQLDQEGIDVEDFFQLERNVTFKLSALLSDANELHRIIVNSEVDVSPFISKLGHAFLPGVVYQLEEYGLPRMISRKLHRRGLIDFSDPLLDLRAAIGRFQKLGVEEINKTPTLNPFDRFIVRYFFDGITQDDLAI</sequence>
<feature type="domain" description="Helicase C-terminal" evidence="6">
    <location>
        <begin position="270"/>
        <end position="463"/>
    </location>
</feature>
<dbReference type="InterPro" id="IPR001650">
    <property type="entry name" value="Helicase_C-like"/>
</dbReference>
<evidence type="ECO:0000259" key="5">
    <source>
        <dbReference type="PROSITE" id="PS51192"/>
    </source>
</evidence>
<dbReference type="InterPro" id="IPR011545">
    <property type="entry name" value="DEAD/DEAH_box_helicase_dom"/>
</dbReference>
<dbReference type="RefSeq" id="WP_183665659.1">
    <property type="nucleotide sequence ID" value="NZ_JACHXN010000042.1"/>
</dbReference>
<dbReference type="InterPro" id="IPR050699">
    <property type="entry name" value="RNA-DNA_Helicase"/>
</dbReference>
<organism evidence="7 8">
    <name type="scientific">Phyllobacterium trifolii</name>
    <dbReference type="NCBI Taxonomy" id="300193"/>
    <lineage>
        <taxon>Bacteria</taxon>
        <taxon>Pseudomonadati</taxon>
        <taxon>Pseudomonadota</taxon>
        <taxon>Alphaproteobacteria</taxon>
        <taxon>Hyphomicrobiales</taxon>
        <taxon>Phyllobacteriaceae</taxon>
        <taxon>Phyllobacterium</taxon>
    </lineage>
</organism>
<evidence type="ECO:0000256" key="1">
    <source>
        <dbReference type="ARBA" id="ARBA00022741"/>
    </source>
</evidence>
<evidence type="ECO:0000256" key="2">
    <source>
        <dbReference type="ARBA" id="ARBA00022801"/>
    </source>
</evidence>
<proteinExistence type="predicted"/>
<accession>A0A839UIP7</accession>
<dbReference type="PANTHER" id="PTHR12131">
    <property type="entry name" value="ATP-DEPENDENT RNA AND DNA HELICASE"/>
    <property type="match status" value="1"/>
</dbReference>
<dbReference type="EMBL" id="JACHXN010000042">
    <property type="protein sequence ID" value="MBB3149775.1"/>
    <property type="molecule type" value="Genomic_DNA"/>
</dbReference>
<name>A0A839UIP7_9HYPH</name>
<dbReference type="GO" id="GO:0016787">
    <property type="term" value="F:hydrolase activity"/>
    <property type="evidence" value="ECO:0007669"/>
    <property type="project" value="UniProtKB-KW"/>
</dbReference>
<dbReference type="PANTHER" id="PTHR12131:SF1">
    <property type="entry name" value="ATP-DEPENDENT RNA HELICASE SUPV3L1, MITOCHONDRIAL-RELATED"/>
    <property type="match status" value="1"/>
</dbReference>
<evidence type="ECO:0000313" key="8">
    <source>
        <dbReference type="Proteomes" id="UP000554520"/>
    </source>
</evidence>
<protein>
    <recommendedName>
        <fullName evidence="9">DEAD/DEAH box helicase</fullName>
    </recommendedName>
</protein>
<feature type="domain" description="Helicase ATP-binding" evidence="5">
    <location>
        <begin position="92"/>
        <end position="247"/>
    </location>
</feature>
<dbReference type="Gene3D" id="3.40.50.300">
    <property type="entry name" value="P-loop containing nucleotide triphosphate hydrolases"/>
    <property type="match status" value="2"/>
</dbReference>
<dbReference type="SUPFAM" id="SSF52540">
    <property type="entry name" value="P-loop containing nucleoside triphosphate hydrolases"/>
    <property type="match status" value="1"/>
</dbReference>
<evidence type="ECO:0000256" key="3">
    <source>
        <dbReference type="ARBA" id="ARBA00022806"/>
    </source>
</evidence>
<keyword evidence="1" id="KW-0547">Nucleotide-binding</keyword>
<keyword evidence="8" id="KW-1185">Reference proteome</keyword>
<dbReference type="AlphaFoldDB" id="A0A839UIP7"/>
<keyword evidence="2" id="KW-0378">Hydrolase</keyword>
<comment type="caution">
    <text evidence="7">The sequence shown here is derived from an EMBL/GenBank/DDBJ whole genome shotgun (WGS) entry which is preliminary data.</text>
</comment>
<dbReference type="Proteomes" id="UP000554520">
    <property type="component" value="Unassembled WGS sequence"/>
</dbReference>